<keyword evidence="3" id="KW-1185">Reference proteome</keyword>
<organism evidence="2 3">
    <name type="scientific">Cystobacter fuscus (strain ATCC 25194 / DSM 2262 / NBRC 100088 / M29)</name>
    <dbReference type="NCBI Taxonomy" id="1242864"/>
    <lineage>
        <taxon>Bacteria</taxon>
        <taxon>Pseudomonadati</taxon>
        <taxon>Myxococcota</taxon>
        <taxon>Myxococcia</taxon>
        <taxon>Myxococcales</taxon>
        <taxon>Cystobacterineae</taxon>
        <taxon>Archangiaceae</taxon>
        <taxon>Cystobacter</taxon>
    </lineage>
</organism>
<feature type="region of interest" description="Disordered" evidence="1">
    <location>
        <begin position="1"/>
        <end position="37"/>
    </location>
</feature>
<sequence>MDRVCGHRHTSPAMKVRQRSVRQAKPGRAAEPSRCNPCQATIPPMQWKAAGRLPAPPVVAVNRLALQ</sequence>
<feature type="compositionally biased region" description="Basic residues" evidence="1">
    <location>
        <begin position="1"/>
        <end position="22"/>
    </location>
</feature>
<dbReference type="AlphaFoldDB" id="S9Q6D9"/>
<accession>S9Q6D9</accession>
<reference evidence="2" key="1">
    <citation type="submission" date="2013-05" db="EMBL/GenBank/DDBJ databases">
        <title>Genome assembly of Cystobacter fuscus DSM 2262.</title>
        <authorList>
            <person name="Sharma G."/>
            <person name="Khatri I."/>
            <person name="Kaur C."/>
            <person name="Mayilraj S."/>
            <person name="Subramanian S."/>
        </authorList>
    </citation>
    <scope>NUCLEOTIDE SEQUENCE [LARGE SCALE GENOMIC DNA]</scope>
    <source>
        <strain evidence="2">DSM 2262</strain>
    </source>
</reference>
<dbReference type="EMBL" id="ANAH02000065">
    <property type="protein sequence ID" value="EPX56899.1"/>
    <property type="molecule type" value="Genomic_DNA"/>
</dbReference>
<proteinExistence type="predicted"/>
<evidence type="ECO:0000313" key="2">
    <source>
        <dbReference type="EMBL" id="EPX56899.1"/>
    </source>
</evidence>
<gene>
    <name evidence="2" type="ORF">D187_007335</name>
</gene>
<comment type="caution">
    <text evidence="2">The sequence shown here is derived from an EMBL/GenBank/DDBJ whole genome shotgun (WGS) entry which is preliminary data.</text>
</comment>
<dbReference type="Proteomes" id="UP000011682">
    <property type="component" value="Unassembled WGS sequence"/>
</dbReference>
<protein>
    <submittedName>
        <fullName evidence="2">Uncharacterized protein</fullName>
    </submittedName>
</protein>
<evidence type="ECO:0000313" key="3">
    <source>
        <dbReference type="Proteomes" id="UP000011682"/>
    </source>
</evidence>
<name>S9Q6D9_CYSF2</name>
<evidence type="ECO:0000256" key="1">
    <source>
        <dbReference type="SAM" id="MobiDB-lite"/>
    </source>
</evidence>